<accession>A0A8D8G0Z7</accession>
<name>A0A8D8G0Z7_CULPI</name>
<dbReference type="AlphaFoldDB" id="A0A8D8G0Z7"/>
<evidence type="ECO:0000256" key="1">
    <source>
        <dbReference type="SAM" id="MobiDB-lite"/>
    </source>
</evidence>
<sequence length="182" mass="19588">MPPGNPLRMRSPRNQGPPRQVRRFDQRPARRQGLFHRPPAAAIAPANRRSQRPARRGNSTGKRQLPEDRSQSDGVPNRGRAGEQRNPGLHPVLHGRQDSAEAQKVPPVLHQVPVVGDLPQEARVPAEPGQGAAAVAVGNGRGAQFSDREAPGVQDGTGAEGGVELGKRVVDVLHLNVINMEM</sequence>
<reference evidence="2" key="1">
    <citation type="submission" date="2021-05" db="EMBL/GenBank/DDBJ databases">
        <authorList>
            <person name="Alioto T."/>
            <person name="Alioto T."/>
            <person name="Gomez Garrido J."/>
        </authorList>
    </citation>
    <scope>NUCLEOTIDE SEQUENCE</scope>
</reference>
<evidence type="ECO:0000313" key="2">
    <source>
        <dbReference type="EMBL" id="CAG6490841.1"/>
    </source>
</evidence>
<feature type="region of interest" description="Disordered" evidence="1">
    <location>
        <begin position="1"/>
        <end position="103"/>
    </location>
</feature>
<proteinExistence type="predicted"/>
<protein>
    <submittedName>
        <fullName evidence="2">(northern house mosquito) hypothetical protein</fullName>
    </submittedName>
</protein>
<organism evidence="2">
    <name type="scientific">Culex pipiens</name>
    <name type="common">House mosquito</name>
    <dbReference type="NCBI Taxonomy" id="7175"/>
    <lineage>
        <taxon>Eukaryota</taxon>
        <taxon>Metazoa</taxon>
        <taxon>Ecdysozoa</taxon>
        <taxon>Arthropoda</taxon>
        <taxon>Hexapoda</taxon>
        <taxon>Insecta</taxon>
        <taxon>Pterygota</taxon>
        <taxon>Neoptera</taxon>
        <taxon>Endopterygota</taxon>
        <taxon>Diptera</taxon>
        <taxon>Nematocera</taxon>
        <taxon>Culicoidea</taxon>
        <taxon>Culicidae</taxon>
        <taxon>Culicinae</taxon>
        <taxon>Culicini</taxon>
        <taxon>Culex</taxon>
        <taxon>Culex</taxon>
    </lineage>
</organism>
<dbReference type="EMBL" id="HBUE01117060">
    <property type="protein sequence ID" value="CAG6490841.1"/>
    <property type="molecule type" value="Transcribed_RNA"/>
</dbReference>